<feature type="non-terminal residue" evidence="2">
    <location>
        <position position="1"/>
    </location>
</feature>
<feature type="compositionally biased region" description="Polar residues" evidence="1">
    <location>
        <begin position="125"/>
        <end position="135"/>
    </location>
</feature>
<comment type="caution">
    <text evidence="2">The sequence shown here is derived from an EMBL/GenBank/DDBJ whole genome shotgun (WGS) entry which is preliminary data.</text>
</comment>
<dbReference type="Proteomes" id="UP000663850">
    <property type="component" value="Unassembled WGS sequence"/>
</dbReference>
<evidence type="ECO:0000256" key="1">
    <source>
        <dbReference type="SAM" id="MobiDB-lite"/>
    </source>
</evidence>
<name>A0A8H3DA68_9AGAM</name>
<dbReference type="AlphaFoldDB" id="A0A8H3DA68"/>
<feature type="region of interest" description="Disordered" evidence="1">
    <location>
        <begin position="1"/>
        <end position="143"/>
    </location>
</feature>
<accession>A0A8H3DA68</accession>
<organism evidence="2 3">
    <name type="scientific">Rhizoctonia solani</name>
    <dbReference type="NCBI Taxonomy" id="456999"/>
    <lineage>
        <taxon>Eukaryota</taxon>
        <taxon>Fungi</taxon>
        <taxon>Dikarya</taxon>
        <taxon>Basidiomycota</taxon>
        <taxon>Agaricomycotina</taxon>
        <taxon>Agaricomycetes</taxon>
        <taxon>Cantharellales</taxon>
        <taxon>Ceratobasidiaceae</taxon>
        <taxon>Rhizoctonia</taxon>
    </lineage>
</organism>
<feature type="compositionally biased region" description="Polar residues" evidence="1">
    <location>
        <begin position="42"/>
        <end position="79"/>
    </location>
</feature>
<feature type="region of interest" description="Disordered" evidence="1">
    <location>
        <begin position="356"/>
        <end position="394"/>
    </location>
</feature>
<dbReference type="EMBL" id="CAJMWZ010006388">
    <property type="protein sequence ID" value="CAE6521544.1"/>
    <property type="molecule type" value="Genomic_DNA"/>
</dbReference>
<proteinExistence type="predicted"/>
<evidence type="ECO:0000313" key="3">
    <source>
        <dbReference type="Proteomes" id="UP000663850"/>
    </source>
</evidence>
<feature type="compositionally biased region" description="Basic residues" evidence="1">
    <location>
        <begin position="81"/>
        <end position="98"/>
    </location>
</feature>
<protein>
    <submittedName>
        <fullName evidence="2">Uncharacterized protein</fullName>
    </submittedName>
</protein>
<sequence>LPSGSSALATMESMFGKFPLANRPKMTRRKRKNLNLAPGAPTNGTRRGGNSPTTEPTNNPVDTMPSRSLASHAEPSQGSGPHRRAKGIHQSRKLKRGGNHYSWIPANDPLSSPTTEEMLPVTPRSDMSSTFSVSPSPRPSFGRPESPIYERRNAVSAGPHNTHFGFLSGTGFNGFAPASAPLIPTHTWPMSTVEETQRFPEPALGGLVQTQSEGALDPHNQALLSQPTPSPGYNLPGFGTPQIVAAYDPNQHLNPTNYATSNYQPIHSFQSSSSRTDLPFLAEQTFTWQDAPIYASGTMSEYPSVNPNDNFSFGLTSTTAGLPDIPYTTHNGSYFSVGGISQAHFLGIPNTYASPPMPGLSDENHLQSLSSDTRRPSLANLAFPHTHSTRSMNQ</sequence>
<evidence type="ECO:0000313" key="2">
    <source>
        <dbReference type="EMBL" id="CAE6521544.1"/>
    </source>
</evidence>
<gene>
    <name evidence="2" type="ORF">RDB_LOCUS118774</name>
</gene>
<reference evidence="2" key="1">
    <citation type="submission" date="2021-01" db="EMBL/GenBank/DDBJ databases">
        <authorList>
            <person name="Kaushik A."/>
        </authorList>
    </citation>
    <scope>NUCLEOTIDE SEQUENCE</scope>
    <source>
        <strain evidence="2">Type strain: AG8-Rh-89/</strain>
    </source>
</reference>